<protein>
    <submittedName>
        <fullName evidence="5">Transcriptional regulator, GntR family</fullName>
    </submittedName>
</protein>
<dbReference type="InterPro" id="IPR008920">
    <property type="entry name" value="TF_FadR/GntR_C"/>
</dbReference>
<dbReference type="GO" id="GO:0003677">
    <property type="term" value="F:DNA binding"/>
    <property type="evidence" value="ECO:0007669"/>
    <property type="project" value="UniProtKB-KW"/>
</dbReference>
<gene>
    <name evidence="5" type="ORF">RR42_s0713</name>
</gene>
<keyword evidence="2" id="KW-0238">DNA-binding</keyword>
<evidence type="ECO:0000313" key="6">
    <source>
        <dbReference type="Proteomes" id="UP000031843"/>
    </source>
</evidence>
<dbReference type="Gene3D" id="1.20.120.530">
    <property type="entry name" value="GntR ligand-binding domain-like"/>
    <property type="match status" value="1"/>
</dbReference>
<proteinExistence type="predicted"/>
<evidence type="ECO:0000256" key="3">
    <source>
        <dbReference type="ARBA" id="ARBA00023163"/>
    </source>
</evidence>
<evidence type="ECO:0000259" key="4">
    <source>
        <dbReference type="SMART" id="SM00895"/>
    </source>
</evidence>
<name>A0A0C4YK17_9BURK</name>
<evidence type="ECO:0000256" key="2">
    <source>
        <dbReference type="ARBA" id="ARBA00023125"/>
    </source>
</evidence>
<sequence length="178" mass="19779">MIELRKGPKGGTYISQVGSSVVSSSLNDLLSFGSISIQDLTESRAIVQDAVIRLACMRGTEADFDALQHSIELTEALTKEGKLIERRAQLLDYYRVLARATHNEVMVLLVGALTDLVSSLLQRYNAVPLPTTVKTHCRILQHIRAREVELASLLMSEHLKKLHSYLAKAEKSPPKQRS</sequence>
<dbReference type="SMART" id="SM00895">
    <property type="entry name" value="FCD"/>
    <property type="match status" value="1"/>
</dbReference>
<dbReference type="PANTHER" id="PTHR43537:SF5">
    <property type="entry name" value="UXU OPERON TRANSCRIPTIONAL REGULATOR"/>
    <property type="match status" value="1"/>
</dbReference>
<evidence type="ECO:0000256" key="1">
    <source>
        <dbReference type="ARBA" id="ARBA00023015"/>
    </source>
</evidence>
<dbReference type="Pfam" id="PF07729">
    <property type="entry name" value="FCD"/>
    <property type="match status" value="1"/>
</dbReference>
<dbReference type="Proteomes" id="UP000031843">
    <property type="component" value="Chromosome secondary"/>
</dbReference>
<keyword evidence="3" id="KW-0804">Transcription</keyword>
<dbReference type="SUPFAM" id="SSF48008">
    <property type="entry name" value="GntR ligand-binding domain-like"/>
    <property type="match status" value="1"/>
</dbReference>
<keyword evidence="1" id="KW-0805">Transcription regulation</keyword>
<dbReference type="AlphaFoldDB" id="A0A0C4YK17"/>
<reference evidence="5 6" key="1">
    <citation type="journal article" date="2015" name="Genome Announc.">
        <title>Complete Genome Sequence of Cupriavidus basilensis 4G11, Isolated from the Oak Ridge Field Research Center Site.</title>
        <authorList>
            <person name="Ray J."/>
            <person name="Waters R.J."/>
            <person name="Skerker J.M."/>
            <person name="Kuehl J.V."/>
            <person name="Price M.N."/>
            <person name="Huang J."/>
            <person name="Chakraborty R."/>
            <person name="Arkin A.P."/>
            <person name="Deutschbauer A."/>
        </authorList>
    </citation>
    <scope>NUCLEOTIDE SEQUENCE [LARGE SCALE GENOMIC DNA]</scope>
    <source>
        <strain evidence="5">4G11</strain>
    </source>
</reference>
<dbReference type="STRING" id="68895.RR42_s0713"/>
<accession>A0A0C4YK17</accession>
<dbReference type="InterPro" id="IPR011711">
    <property type="entry name" value="GntR_C"/>
</dbReference>
<evidence type="ECO:0000313" key="5">
    <source>
        <dbReference type="EMBL" id="AJG22304.1"/>
    </source>
</evidence>
<dbReference type="PANTHER" id="PTHR43537">
    <property type="entry name" value="TRANSCRIPTIONAL REGULATOR, GNTR FAMILY"/>
    <property type="match status" value="1"/>
</dbReference>
<dbReference type="EMBL" id="CP010537">
    <property type="protein sequence ID" value="AJG22304.1"/>
    <property type="molecule type" value="Genomic_DNA"/>
</dbReference>
<dbReference type="KEGG" id="cbw:RR42_s0713"/>
<feature type="domain" description="GntR C-terminal" evidence="4">
    <location>
        <begin position="39"/>
        <end position="161"/>
    </location>
</feature>
<keyword evidence="6" id="KW-1185">Reference proteome</keyword>
<organism evidence="5 6">
    <name type="scientific">Cupriavidus basilensis</name>
    <dbReference type="NCBI Taxonomy" id="68895"/>
    <lineage>
        <taxon>Bacteria</taxon>
        <taxon>Pseudomonadati</taxon>
        <taxon>Pseudomonadota</taxon>
        <taxon>Betaproteobacteria</taxon>
        <taxon>Burkholderiales</taxon>
        <taxon>Burkholderiaceae</taxon>
        <taxon>Cupriavidus</taxon>
    </lineage>
</organism>